<dbReference type="CDD" id="cd04847">
    <property type="entry name" value="Peptidases_S8_Subtilisin_like_2"/>
    <property type="match status" value="1"/>
</dbReference>
<keyword evidence="3" id="KW-1185">Reference proteome</keyword>
<dbReference type="EMBL" id="CATZLL010000003">
    <property type="protein sequence ID" value="CAJ0810681.1"/>
    <property type="molecule type" value="Genomic_DNA"/>
</dbReference>
<proteinExistence type="predicted"/>
<dbReference type="InterPro" id="IPR000209">
    <property type="entry name" value="Peptidase_S8/S53_dom"/>
</dbReference>
<evidence type="ECO:0000259" key="1">
    <source>
        <dbReference type="Pfam" id="PF00082"/>
    </source>
</evidence>
<dbReference type="InterPro" id="IPR034074">
    <property type="entry name" value="Y4bN_pept_dom"/>
</dbReference>
<name>A0ABN9JGE8_9RALS</name>
<protein>
    <recommendedName>
        <fullName evidence="1">Peptidase S8/S53 domain-containing protein</fullName>
    </recommendedName>
</protein>
<dbReference type="InterPro" id="IPR036852">
    <property type="entry name" value="Peptidase_S8/S53_dom_sf"/>
</dbReference>
<evidence type="ECO:0000313" key="3">
    <source>
        <dbReference type="Proteomes" id="UP001189757"/>
    </source>
</evidence>
<dbReference type="Pfam" id="PF00082">
    <property type="entry name" value="Peptidase_S8"/>
    <property type="match status" value="1"/>
</dbReference>
<dbReference type="SUPFAM" id="SSF52743">
    <property type="entry name" value="Subtilisin-like"/>
    <property type="match status" value="1"/>
</dbReference>
<dbReference type="Proteomes" id="UP001189757">
    <property type="component" value="Unassembled WGS sequence"/>
</dbReference>
<feature type="domain" description="Peptidase S8/S53" evidence="1">
    <location>
        <begin position="206"/>
        <end position="519"/>
    </location>
</feature>
<comment type="caution">
    <text evidence="2">The sequence shown here is derived from an EMBL/GenBank/DDBJ whole genome shotgun (WGS) entry which is preliminary data.</text>
</comment>
<dbReference type="Gene3D" id="3.40.50.200">
    <property type="entry name" value="Peptidase S8/S53 domain"/>
    <property type="match status" value="1"/>
</dbReference>
<accession>A0ABN9JGE8</accession>
<evidence type="ECO:0000313" key="2">
    <source>
        <dbReference type="EMBL" id="CAJ0810681.1"/>
    </source>
</evidence>
<gene>
    <name evidence="2" type="ORF">LMG18101_00960</name>
</gene>
<reference evidence="2 3" key="1">
    <citation type="submission" date="2023-07" db="EMBL/GenBank/DDBJ databases">
        <authorList>
            <person name="Peeters C."/>
        </authorList>
    </citation>
    <scope>NUCLEOTIDE SEQUENCE [LARGE SCALE GENOMIC DNA]</scope>
    <source>
        <strain evidence="2 3">LMG 18101</strain>
    </source>
</reference>
<organism evidence="2 3">
    <name type="scientific">Ralstonia flaminis</name>
    <dbReference type="NCBI Taxonomy" id="3058597"/>
    <lineage>
        <taxon>Bacteria</taxon>
        <taxon>Pseudomonadati</taxon>
        <taxon>Pseudomonadota</taxon>
        <taxon>Betaproteobacteria</taxon>
        <taxon>Burkholderiales</taxon>
        <taxon>Burkholderiaceae</taxon>
        <taxon>Ralstonia</taxon>
    </lineage>
</organism>
<sequence length="735" mass="80072">MPSKEALKTLLARWNAFLKGTEPKPEWRAWWALFGYLRDVRVFSAQDRIDPSIKRYVEALLNSDPNRPIVIEVDLWYRNDKQLQDQAVATLHALLDEVGGEMLDLVTIPEIRYQAALVRVPAQIAKSLSEQHGKLANANGVMTIRPQSFFQTTGDTVSAPGLPDLVRTQAASNRCIAAIIDGYPIAAHAALDGKIIVHEVDLTGAQVPVSSRYHGTAMASLVAHDDLHEPKASPEQKVVIVPVLTGNGRDSVESTPPGKLPIGMIYRAIRSLVVGLDDRPAAFPNVVLINHSICDEYAPFVKRPSPWATLLDYFSHKHRLLFIVSAGNIRSSFPMPLYDGMAEDIRTLDPLAREAQIILAIERAKGTRGLLSPAESINSITVGALHADRAGPCPAGVADPYPTLAMPNLGSAVGLGVNRSVKPDLLHHGGRLAAVFSQTAHNGYAVRGESSQHLGQLVAAPDQAGGSTRQVVRLAGTSNAAALVTRTGIRIAEAIEPVFRAGGHDWLVRPTRAAILKTLLAHGCSWGSVGERLDTSYPPAEPNRRHARRETIARFLGYGGVNAERVLSGNENLVTLLADDVIEPETLHEYRVPVPSEMIGNRELRRITITLAWTTPVLVTTAEYRGVTLALVDEKGERKFWKGVQRHCDQPNSTTTERGTIIHHIFEGKKLVRLAADPKGIFIGVQCRATHPTCETAKVPYALAVSLELAQSAKGMVYTEVSNAVTVRSRLRTRT</sequence>